<dbReference type="CDD" id="cd02209">
    <property type="entry name" value="cupin_XRE_C"/>
    <property type="match status" value="1"/>
</dbReference>
<dbReference type="PANTHER" id="PTHR46797:SF23">
    <property type="entry name" value="HTH-TYPE TRANSCRIPTIONAL REGULATOR SUTR"/>
    <property type="match status" value="1"/>
</dbReference>
<evidence type="ECO:0000313" key="5">
    <source>
        <dbReference type="EMBL" id="MDB1125360.1"/>
    </source>
</evidence>
<dbReference type="PANTHER" id="PTHR46797">
    <property type="entry name" value="HTH-TYPE TRANSCRIPTIONAL REGULATOR"/>
    <property type="match status" value="1"/>
</dbReference>
<dbReference type="InterPro" id="IPR013096">
    <property type="entry name" value="Cupin_2"/>
</dbReference>
<keyword evidence="3" id="KW-0804">Transcription</keyword>
<evidence type="ECO:0000259" key="4">
    <source>
        <dbReference type="PROSITE" id="PS50943"/>
    </source>
</evidence>
<dbReference type="RefSeq" id="WP_272138996.1">
    <property type="nucleotide sequence ID" value="NZ_JAQLOI010000003.1"/>
</dbReference>
<dbReference type="InterPro" id="IPR001387">
    <property type="entry name" value="Cro/C1-type_HTH"/>
</dbReference>
<dbReference type="Pfam" id="PF01381">
    <property type="entry name" value="HTH_3"/>
    <property type="match status" value="1"/>
</dbReference>
<gene>
    <name evidence="5" type="ORF">PGX00_17570</name>
</gene>
<reference evidence="5 6" key="1">
    <citation type="submission" date="2023-01" db="EMBL/GenBank/DDBJ databases">
        <title>Vibrio sp. KJ40-1 sp.nov, isolated from marine algae.</title>
        <authorList>
            <person name="Butt M."/>
            <person name="Kim J.M.J."/>
            <person name="Jeon C.O.C."/>
        </authorList>
    </citation>
    <scope>NUCLEOTIDE SEQUENCE [LARGE SCALE GENOMIC DNA]</scope>
    <source>
        <strain evidence="5 6">KJ40-1</strain>
    </source>
</reference>
<evidence type="ECO:0000256" key="2">
    <source>
        <dbReference type="ARBA" id="ARBA00023125"/>
    </source>
</evidence>
<dbReference type="Pfam" id="PF07883">
    <property type="entry name" value="Cupin_2"/>
    <property type="match status" value="1"/>
</dbReference>
<dbReference type="SUPFAM" id="SSF51182">
    <property type="entry name" value="RmlC-like cupins"/>
    <property type="match status" value="1"/>
</dbReference>
<evidence type="ECO:0000313" key="6">
    <source>
        <dbReference type="Proteomes" id="UP001210678"/>
    </source>
</evidence>
<dbReference type="Proteomes" id="UP001210678">
    <property type="component" value="Unassembled WGS sequence"/>
</dbReference>
<dbReference type="SMART" id="SM00530">
    <property type="entry name" value="HTH_XRE"/>
    <property type="match status" value="1"/>
</dbReference>
<organism evidence="5 6">
    <name type="scientific">Vibrio algarum</name>
    <dbReference type="NCBI Taxonomy" id="3020714"/>
    <lineage>
        <taxon>Bacteria</taxon>
        <taxon>Pseudomonadati</taxon>
        <taxon>Pseudomonadota</taxon>
        <taxon>Gammaproteobacteria</taxon>
        <taxon>Vibrionales</taxon>
        <taxon>Vibrionaceae</taxon>
        <taxon>Vibrio</taxon>
    </lineage>
</organism>
<feature type="domain" description="HTH cro/C1-type" evidence="4">
    <location>
        <begin position="11"/>
        <end position="65"/>
    </location>
</feature>
<evidence type="ECO:0000256" key="3">
    <source>
        <dbReference type="ARBA" id="ARBA00023163"/>
    </source>
</evidence>
<name>A0ABT4YUU7_9VIBR</name>
<dbReference type="InterPro" id="IPR050807">
    <property type="entry name" value="TransReg_Diox_bact_type"/>
</dbReference>
<protein>
    <submittedName>
        <fullName evidence="5">XRE family transcriptional regulator</fullName>
    </submittedName>
</protein>
<dbReference type="InterPro" id="IPR011051">
    <property type="entry name" value="RmlC_Cupin_sf"/>
</dbReference>
<dbReference type="EMBL" id="JAQLOI010000003">
    <property type="protein sequence ID" value="MDB1125360.1"/>
    <property type="molecule type" value="Genomic_DNA"/>
</dbReference>
<dbReference type="Gene3D" id="1.10.260.40">
    <property type="entry name" value="lambda repressor-like DNA-binding domains"/>
    <property type="match status" value="1"/>
</dbReference>
<evidence type="ECO:0000256" key="1">
    <source>
        <dbReference type="ARBA" id="ARBA00023015"/>
    </source>
</evidence>
<dbReference type="CDD" id="cd00093">
    <property type="entry name" value="HTH_XRE"/>
    <property type="match status" value="1"/>
</dbReference>
<dbReference type="SUPFAM" id="SSF47413">
    <property type="entry name" value="lambda repressor-like DNA-binding domains"/>
    <property type="match status" value="1"/>
</dbReference>
<dbReference type="Gene3D" id="2.60.120.10">
    <property type="entry name" value="Jelly Rolls"/>
    <property type="match status" value="1"/>
</dbReference>
<keyword evidence="1" id="KW-0805">Transcription regulation</keyword>
<keyword evidence="2" id="KW-0238">DNA-binding</keyword>
<dbReference type="InterPro" id="IPR010982">
    <property type="entry name" value="Lambda_DNA-bd_dom_sf"/>
</dbReference>
<dbReference type="PROSITE" id="PS50943">
    <property type="entry name" value="HTH_CROC1"/>
    <property type="match status" value="1"/>
</dbReference>
<proteinExistence type="predicted"/>
<comment type="caution">
    <text evidence="5">The sequence shown here is derived from an EMBL/GenBank/DDBJ whole genome shotgun (WGS) entry which is preliminary data.</text>
</comment>
<keyword evidence="6" id="KW-1185">Reference proteome</keyword>
<sequence>MEISFIIAHNLKKLRNERNLSLGQLAKLSGISKVVLSQIEKGESNPTINTIWKIAGGLNVAYTLLLELAACNTQVVSRNETVKQSSEDGTYQHFCYYPNSPVRNFELFQIELAQGGEHYSHGHPEKSEEYILVSKGELELRFNGNSYKLTSGEAITFDAAQEHTYVNAGKEVVIAIVINYYP</sequence>
<accession>A0ABT4YUU7</accession>
<dbReference type="InterPro" id="IPR014710">
    <property type="entry name" value="RmlC-like_jellyroll"/>
</dbReference>